<dbReference type="NCBIfam" id="TIGR00702">
    <property type="entry name" value="YcaO-type kinase domain"/>
    <property type="match status" value="1"/>
</dbReference>
<dbReference type="GO" id="GO:0016740">
    <property type="term" value="F:transferase activity"/>
    <property type="evidence" value="ECO:0007669"/>
    <property type="project" value="UniProtKB-KW"/>
</dbReference>
<dbReference type="InterPro" id="IPR003776">
    <property type="entry name" value="YcaO-like_dom"/>
</dbReference>
<proteinExistence type="predicted"/>
<organism evidence="2 3">
    <name type="scientific">Nonomuraea dietziae</name>
    <dbReference type="NCBI Taxonomy" id="65515"/>
    <lineage>
        <taxon>Bacteria</taxon>
        <taxon>Bacillati</taxon>
        <taxon>Actinomycetota</taxon>
        <taxon>Actinomycetes</taxon>
        <taxon>Streptosporangiales</taxon>
        <taxon>Streptosporangiaceae</taxon>
        <taxon>Nonomuraea</taxon>
    </lineage>
</organism>
<dbReference type="Pfam" id="PF02624">
    <property type="entry name" value="YcaO"/>
    <property type="match status" value="1"/>
</dbReference>
<dbReference type="GO" id="GO:0005840">
    <property type="term" value="C:ribosome"/>
    <property type="evidence" value="ECO:0007669"/>
    <property type="project" value="UniProtKB-KW"/>
</dbReference>
<keyword evidence="3" id="KW-1185">Reference proteome</keyword>
<dbReference type="PANTHER" id="PTHR37809">
    <property type="entry name" value="RIBOSOMAL PROTEIN S12 METHYLTHIOTRANSFERASE ACCESSORY FACTOR YCAO"/>
    <property type="match status" value="1"/>
</dbReference>
<keyword evidence="2" id="KW-0808">Transferase</keyword>
<sequence length="388" mass="41509">MKTAKAYERGTHRARHPEHTWDLMAPKLGRFGITRVADVTGLDVIGIPVVMSVRPLSKVLSVSQGKGQTLTLAKVSAVMESVELWHAETAFPPLTRRRTPAAELGLPYALNDLVRDSSALVTEATRLDWVRATGLVSGRATEVPFDLVCFTGYMERPWIPYGLVTTSNGLASGNNLPEAVLHALYEVIERDAISRTVRDDHRTFIDPHTVDDPECAHMIRQIADAGVEIRLAHVRSSTGVPCFEAELWSPEFPVITLGAGAHLAAEVALSRAITEAAQSRLTSIAGSRDDQAAVYEHVSTAGGGRPAPPATTHSWAGLAAAPVPSFADLEEEMAAVTTLAAGLGGEPLLVDLSTDEDFAVVKVIVPGAALNPARVHPDGDDDSSEETW</sequence>
<keyword evidence="2" id="KW-0689">Ribosomal protein</keyword>
<evidence type="ECO:0000313" key="2">
    <source>
        <dbReference type="EMBL" id="MBB3733914.1"/>
    </source>
</evidence>
<protein>
    <submittedName>
        <fullName evidence="2">Ribosomal protein S12 methylthiotransferase accessory factor</fullName>
    </submittedName>
</protein>
<dbReference type="GeneID" id="95395822"/>
<accession>A0A7W5YUQ2</accession>
<evidence type="ECO:0000259" key="1">
    <source>
        <dbReference type="PROSITE" id="PS51664"/>
    </source>
</evidence>
<dbReference type="AlphaFoldDB" id="A0A7W5YUQ2"/>
<feature type="domain" description="YcaO" evidence="1">
    <location>
        <begin position="65"/>
        <end position="388"/>
    </location>
</feature>
<dbReference type="EMBL" id="JACIBV010000003">
    <property type="protein sequence ID" value="MBB3733914.1"/>
    <property type="molecule type" value="Genomic_DNA"/>
</dbReference>
<reference evidence="2 3" key="1">
    <citation type="submission" date="2020-08" db="EMBL/GenBank/DDBJ databases">
        <title>Sequencing the genomes of 1000 actinobacteria strains.</title>
        <authorList>
            <person name="Klenk H.-P."/>
        </authorList>
    </citation>
    <scope>NUCLEOTIDE SEQUENCE [LARGE SCALE GENOMIC DNA]</scope>
    <source>
        <strain evidence="2 3">DSM 44320</strain>
    </source>
</reference>
<comment type="caution">
    <text evidence="2">The sequence shown here is derived from an EMBL/GenBank/DDBJ whole genome shotgun (WGS) entry which is preliminary data.</text>
</comment>
<dbReference type="RefSeq" id="WP_183662695.1">
    <property type="nucleotide sequence ID" value="NZ_JACIBV010000003.1"/>
</dbReference>
<gene>
    <name evidence="2" type="ORF">FHR33_009867</name>
</gene>
<keyword evidence="2" id="KW-0687">Ribonucleoprotein</keyword>
<evidence type="ECO:0000313" key="3">
    <source>
        <dbReference type="Proteomes" id="UP000579945"/>
    </source>
</evidence>
<dbReference type="Proteomes" id="UP000579945">
    <property type="component" value="Unassembled WGS sequence"/>
</dbReference>
<dbReference type="PANTHER" id="PTHR37809:SF1">
    <property type="entry name" value="RIBOSOMAL PROTEIN S12 METHYLTHIOTRANSFERASE ACCESSORY FACTOR YCAO"/>
    <property type="match status" value="1"/>
</dbReference>
<dbReference type="PROSITE" id="PS51664">
    <property type="entry name" value="YCAO"/>
    <property type="match status" value="1"/>
</dbReference>
<dbReference type="Gene3D" id="3.30.160.660">
    <property type="match status" value="1"/>
</dbReference>
<name>A0A7W5YUQ2_9ACTN</name>